<evidence type="ECO:0000313" key="11">
    <source>
        <dbReference type="EnsemblMetazoa" id="XP_020898807.1"/>
    </source>
</evidence>
<dbReference type="GO" id="GO:0015271">
    <property type="term" value="F:outward rectifier potassium channel activity"/>
    <property type="evidence" value="ECO:0007669"/>
    <property type="project" value="TreeGrafter"/>
</dbReference>
<evidence type="ECO:0000256" key="7">
    <source>
        <dbReference type="ARBA" id="ARBA00023303"/>
    </source>
</evidence>
<keyword evidence="5 8" id="KW-0406">Ion transport</keyword>
<evidence type="ECO:0000256" key="8">
    <source>
        <dbReference type="RuleBase" id="RU003857"/>
    </source>
</evidence>
<dbReference type="OMA" id="VFHEVEY"/>
<keyword evidence="3 8" id="KW-0812">Transmembrane</keyword>
<dbReference type="GO" id="GO:0005886">
    <property type="term" value="C:plasma membrane"/>
    <property type="evidence" value="ECO:0007669"/>
    <property type="project" value="TreeGrafter"/>
</dbReference>
<reference evidence="11" key="1">
    <citation type="submission" date="2022-11" db="UniProtKB">
        <authorList>
            <consortium name="EnsemblMetazoa"/>
        </authorList>
    </citation>
    <scope>IDENTIFICATION</scope>
</reference>
<evidence type="ECO:0000259" key="10">
    <source>
        <dbReference type="Pfam" id="PF07885"/>
    </source>
</evidence>
<feature type="domain" description="Potassium channel" evidence="10">
    <location>
        <begin position="80"/>
        <end position="142"/>
    </location>
</feature>
<dbReference type="PANTHER" id="PTHR11003:SF345">
    <property type="entry name" value="TWIK FAMILY OF POTASSIUM CHANNELS PROTEIN 18"/>
    <property type="match status" value="1"/>
</dbReference>
<dbReference type="KEGG" id="epa:110237546"/>
<feature type="transmembrane region" description="Helical" evidence="9">
    <location>
        <begin position="12"/>
        <end position="30"/>
    </location>
</feature>
<name>A0A913X5D9_EXADI</name>
<keyword evidence="7 8" id="KW-0407">Ion channel</keyword>
<dbReference type="InterPro" id="IPR013099">
    <property type="entry name" value="K_chnl_dom"/>
</dbReference>
<dbReference type="PANTHER" id="PTHR11003">
    <property type="entry name" value="POTASSIUM CHANNEL, SUBFAMILY K"/>
    <property type="match status" value="1"/>
</dbReference>
<keyword evidence="4 9" id="KW-1133">Transmembrane helix</keyword>
<keyword evidence="2 8" id="KW-0813">Transport</keyword>
<evidence type="ECO:0000256" key="6">
    <source>
        <dbReference type="ARBA" id="ARBA00023136"/>
    </source>
</evidence>
<evidence type="ECO:0000256" key="5">
    <source>
        <dbReference type="ARBA" id="ARBA00023065"/>
    </source>
</evidence>
<comment type="subcellular location">
    <subcellularLocation>
        <location evidence="1">Membrane</location>
        <topology evidence="1">Multi-pass membrane protein</topology>
    </subcellularLocation>
</comment>
<dbReference type="Proteomes" id="UP000887567">
    <property type="component" value="Unplaced"/>
</dbReference>
<evidence type="ECO:0000256" key="2">
    <source>
        <dbReference type="ARBA" id="ARBA00022448"/>
    </source>
</evidence>
<dbReference type="GO" id="GO:0030322">
    <property type="term" value="P:stabilization of membrane potential"/>
    <property type="evidence" value="ECO:0007669"/>
    <property type="project" value="TreeGrafter"/>
</dbReference>
<keyword evidence="12" id="KW-1185">Reference proteome</keyword>
<dbReference type="RefSeq" id="XP_020898807.1">
    <property type="nucleotide sequence ID" value="XM_021043148.2"/>
</dbReference>
<proteinExistence type="inferred from homology"/>
<keyword evidence="6 9" id="KW-0472">Membrane</keyword>
<accession>A0A913X5D9</accession>
<dbReference type="GO" id="GO:0022841">
    <property type="term" value="F:potassium ion leak channel activity"/>
    <property type="evidence" value="ECO:0007669"/>
    <property type="project" value="TreeGrafter"/>
</dbReference>
<dbReference type="OrthoDB" id="297496at2759"/>
<dbReference type="Gene3D" id="1.10.287.70">
    <property type="match status" value="1"/>
</dbReference>
<evidence type="ECO:0000256" key="9">
    <source>
        <dbReference type="SAM" id="Phobius"/>
    </source>
</evidence>
<dbReference type="InterPro" id="IPR003280">
    <property type="entry name" value="2pore_dom_K_chnl"/>
</dbReference>
<dbReference type="Pfam" id="PF07885">
    <property type="entry name" value="Ion_trans_2"/>
    <property type="match status" value="2"/>
</dbReference>
<dbReference type="PRINTS" id="PR01333">
    <property type="entry name" value="2POREKCHANEL"/>
</dbReference>
<organism evidence="11 12">
    <name type="scientific">Exaiptasia diaphana</name>
    <name type="common">Tropical sea anemone</name>
    <name type="synonym">Aiptasia pulchella</name>
    <dbReference type="NCBI Taxonomy" id="2652724"/>
    <lineage>
        <taxon>Eukaryota</taxon>
        <taxon>Metazoa</taxon>
        <taxon>Cnidaria</taxon>
        <taxon>Anthozoa</taxon>
        <taxon>Hexacorallia</taxon>
        <taxon>Actiniaria</taxon>
        <taxon>Aiptasiidae</taxon>
        <taxon>Exaiptasia</taxon>
    </lineage>
</organism>
<evidence type="ECO:0000256" key="4">
    <source>
        <dbReference type="ARBA" id="ARBA00022989"/>
    </source>
</evidence>
<feature type="transmembrane region" description="Helical" evidence="9">
    <location>
        <begin position="194"/>
        <end position="213"/>
    </location>
</feature>
<feature type="transmembrane region" description="Helical" evidence="9">
    <location>
        <begin position="163"/>
        <end position="188"/>
    </location>
</feature>
<dbReference type="SUPFAM" id="SSF81324">
    <property type="entry name" value="Voltage-gated potassium channels"/>
    <property type="match status" value="2"/>
</dbReference>
<evidence type="ECO:0000256" key="3">
    <source>
        <dbReference type="ARBA" id="ARBA00022692"/>
    </source>
</evidence>
<protein>
    <recommendedName>
        <fullName evidence="10">Potassium channel domain-containing protein</fullName>
    </recommendedName>
</protein>
<comment type="similarity">
    <text evidence="8">Belongs to the two pore domain potassium channel (TC 1.A.1.8) family.</text>
</comment>
<dbReference type="EnsemblMetazoa" id="XM_021043148.2">
    <property type="protein sequence ID" value="XP_020898807.1"/>
    <property type="gene ID" value="LOC110237546"/>
</dbReference>
<evidence type="ECO:0000313" key="12">
    <source>
        <dbReference type="Proteomes" id="UP000887567"/>
    </source>
</evidence>
<feature type="transmembrane region" description="Helical" evidence="9">
    <location>
        <begin position="119"/>
        <end position="142"/>
    </location>
</feature>
<dbReference type="AlphaFoldDB" id="A0A913X5D9"/>
<dbReference type="GeneID" id="110237546"/>
<evidence type="ECO:0000256" key="1">
    <source>
        <dbReference type="ARBA" id="ARBA00004141"/>
    </source>
</evidence>
<sequence>MSTWKAILKFKCFHRLSALIIYLLIGAAIFQKIEKTDEPNKDVAQRIFKATQNKLSLRLGVNISDEVFMMAAEDIAKAAVIRNKPDWTYWRAFDFVFIAISTIGYGDIVPETTLGRGVLIIYALIGLPIVMVTMNGTGKLLSNINMRTIIAIEKRLLKKEEHVYLNIKCYTFSLVSFVTSILITGAVFAHTHEVSYITGLYASFVTLTTIGFGDFRFRAPSDSSAFAVTEVPLTLLSLTIVSCIFNTSVELAGQMHNQIKAGCDAQHNREEDTPATRNELTLEDVISVKPAT</sequence>
<feature type="domain" description="Potassium channel" evidence="10">
    <location>
        <begin position="178"/>
        <end position="241"/>
    </location>
</feature>